<evidence type="ECO:0000313" key="2">
    <source>
        <dbReference type="EMBL" id="KAK4549847.1"/>
    </source>
</evidence>
<keyword evidence="1" id="KW-0472">Membrane</keyword>
<keyword evidence="1" id="KW-1133">Transmembrane helix</keyword>
<keyword evidence="1" id="KW-0812">Transmembrane</keyword>
<proteinExistence type="predicted"/>
<reference evidence="2 3" key="1">
    <citation type="submission" date="2021-11" db="EMBL/GenBank/DDBJ databases">
        <title>Black yeast isolated from Biological Soil Crust.</title>
        <authorList>
            <person name="Kurbessoian T."/>
        </authorList>
    </citation>
    <scope>NUCLEOTIDE SEQUENCE [LARGE SCALE GENOMIC DNA]</scope>
    <source>
        <strain evidence="2 3">CCFEE 5522</strain>
    </source>
</reference>
<organism evidence="2 3">
    <name type="scientific">Oleoguttula mirabilis</name>
    <dbReference type="NCBI Taxonomy" id="1507867"/>
    <lineage>
        <taxon>Eukaryota</taxon>
        <taxon>Fungi</taxon>
        <taxon>Dikarya</taxon>
        <taxon>Ascomycota</taxon>
        <taxon>Pezizomycotina</taxon>
        <taxon>Dothideomycetes</taxon>
        <taxon>Dothideomycetidae</taxon>
        <taxon>Mycosphaerellales</taxon>
        <taxon>Teratosphaeriaceae</taxon>
        <taxon>Oleoguttula</taxon>
    </lineage>
</organism>
<dbReference type="PANTHER" id="PTHR34414:SF1">
    <property type="entry name" value="SUBTILISIN-LIKE SERINE PROTEASE"/>
    <property type="match status" value="1"/>
</dbReference>
<accession>A0AAV9JWE3</accession>
<dbReference type="Proteomes" id="UP001324427">
    <property type="component" value="Unassembled WGS sequence"/>
</dbReference>
<dbReference type="PANTHER" id="PTHR34414">
    <property type="entry name" value="HET DOMAIN-CONTAINING PROTEIN-RELATED"/>
    <property type="match status" value="1"/>
</dbReference>
<protein>
    <submittedName>
        <fullName evidence="2">Uncharacterized protein</fullName>
    </submittedName>
</protein>
<name>A0AAV9JWE3_9PEZI</name>
<sequence length="230" mass="26678">MSRVIVITEQIELHLVWTKRRIFIKPLPRYLLDIEIRNIHIECHPELAKCVRGLLHSYTALFAYESDFRIAHDEGLLPVDMDWVKWHTTARTFVKDCSDSSWNIYNEIDGRYLYGELRLSRLNKIYRGLRGELLYGYSHETAQSLYGVFFAENFGKVAAILAYSMQVGLADDLVSGNQAFRKAYYGFAVFSIFSPLVAALALVAVFLLIFVAHWARTHWNAKKRYEEMGI</sequence>
<dbReference type="EMBL" id="JAVFHQ010000003">
    <property type="protein sequence ID" value="KAK4549847.1"/>
    <property type="molecule type" value="Genomic_DNA"/>
</dbReference>
<feature type="transmembrane region" description="Helical" evidence="1">
    <location>
        <begin position="184"/>
        <end position="215"/>
    </location>
</feature>
<gene>
    <name evidence="2" type="ORF">LTR36_005148</name>
</gene>
<comment type="caution">
    <text evidence="2">The sequence shown here is derived from an EMBL/GenBank/DDBJ whole genome shotgun (WGS) entry which is preliminary data.</text>
</comment>
<dbReference type="AlphaFoldDB" id="A0AAV9JWE3"/>
<dbReference type="InterPro" id="IPR046536">
    <property type="entry name" value="DUF6601"/>
</dbReference>
<evidence type="ECO:0000313" key="3">
    <source>
        <dbReference type="Proteomes" id="UP001324427"/>
    </source>
</evidence>
<keyword evidence="3" id="KW-1185">Reference proteome</keyword>
<dbReference type="Pfam" id="PF20246">
    <property type="entry name" value="DUF6601"/>
    <property type="match status" value="1"/>
</dbReference>
<evidence type="ECO:0000256" key="1">
    <source>
        <dbReference type="SAM" id="Phobius"/>
    </source>
</evidence>